<dbReference type="Proteomes" id="UP000070134">
    <property type="component" value="Chromosome"/>
</dbReference>
<dbReference type="InterPro" id="IPR011009">
    <property type="entry name" value="Kinase-like_dom_sf"/>
</dbReference>
<protein>
    <submittedName>
        <fullName evidence="1">Aminoglycoside resistance protein</fullName>
    </submittedName>
</protein>
<dbReference type="GO" id="GO:0016773">
    <property type="term" value="F:phosphotransferase activity, alcohol group as acceptor"/>
    <property type="evidence" value="ECO:0007669"/>
    <property type="project" value="InterPro"/>
</dbReference>
<dbReference type="Pfam" id="PF04655">
    <property type="entry name" value="APH_6_hur"/>
    <property type="match status" value="1"/>
</dbReference>
<dbReference type="SUPFAM" id="SSF56112">
    <property type="entry name" value="Protein kinase-like (PK-like)"/>
    <property type="match status" value="1"/>
</dbReference>
<dbReference type="OrthoDB" id="3638028at2"/>
<dbReference type="KEGG" id="satk:SA2016_1649"/>
<dbReference type="RefSeq" id="WP_066497217.1">
    <property type="nucleotide sequence ID" value="NZ_BJMO01000091.1"/>
</dbReference>
<accession>A0A127A117</accession>
<dbReference type="AlphaFoldDB" id="A0A127A117"/>
<evidence type="ECO:0000313" key="1">
    <source>
        <dbReference type="EMBL" id="AMM32325.1"/>
    </source>
</evidence>
<dbReference type="EMBL" id="CP014518">
    <property type="protein sequence ID" value="AMM32325.1"/>
    <property type="molecule type" value="Genomic_DNA"/>
</dbReference>
<proteinExistence type="predicted"/>
<reference evidence="1 2" key="1">
    <citation type="submission" date="2016-02" db="EMBL/GenBank/DDBJ databases">
        <title>Complete genome of Sinomonas atrocyanea KCTC 3377.</title>
        <authorList>
            <person name="Kim K.M."/>
        </authorList>
    </citation>
    <scope>NUCLEOTIDE SEQUENCE [LARGE SCALE GENOMIC DNA]</scope>
    <source>
        <strain evidence="1 2">KCTC 3377</strain>
    </source>
</reference>
<dbReference type="InterPro" id="IPR006748">
    <property type="entry name" value="NH2Glyco/OHUrea_AB-resist_kin"/>
</dbReference>
<keyword evidence="2" id="KW-1185">Reference proteome</keyword>
<dbReference type="STRING" id="37927.SA2016_1649"/>
<dbReference type="GO" id="GO:0019748">
    <property type="term" value="P:secondary metabolic process"/>
    <property type="evidence" value="ECO:0007669"/>
    <property type="project" value="InterPro"/>
</dbReference>
<evidence type="ECO:0000313" key="2">
    <source>
        <dbReference type="Proteomes" id="UP000070134"/>
    </source>
</evidence>
<gene>
    <name evidence="1" type="ORF">SA2016_1649</name>
</gene>
<name>A0A127A117_9MICC</name>
<sequence length="337" mass="36474">MTLSGIVPDALLRRCLRSPGGRAWLDAVPGLLAARLAAWGLTPDLATGSAAHAGMWALVVPVRRVKERLALKLSRPFPEAASEAPALRLWGGRAAVRLVDEDAESSALLLERLDAGRRLQDVPFPEAAQIWGALLRELSIAPDDRPGWDRFERIDAMAERWSDELPERWERLGRPFPRWLLEAALEVAFTRGAVGRRGGRDVLVHTDLHGMNVLAVPEGEPAASDGGPSFRAIDPQASLGEGEFAVAPMLWNRLPELAGADAPAALAERCSLLAREAGLEEEAARGWAVLREVENALWYAERPGHGGGLERSLWVASALCVRLLPGLPAVEDLARLG</sequence>
<organism evidence="1 2">
    <name type="scientific">Sinomonas atrocyanea</name>
    <dbReference type="NCBI Taxonomy" id="37927"/>
    <lineage>
        <taxon>Bacteria</taxon>
        <taxon>Bacillati</taxon>
        <taxon>Actinomycetota</taxon>
        <taxon>Actinomycetes</taxon>
        <taxon>Micrococcales</taxon>
        <taxon>Micrococcaceae</taxon>
        <taxon>Sinomonas</taxon>
    </lineage>
</organism>